<dbReference type="HOGENOM" id="CLU_2673650_0_0_1"/>
<feature type="domain" description="Cathepsin propeptide inhibitor" evidence="1">
    <location>
        <begin position="17"/>
        <end position="68"/>
    </location>
</feature>
<dbReference type="SMART" id="SM00848">
    <property type="entry name" value="Inhibitor_I29"/>
    <property type="match status" value="1"/>
</dbReference>
<organism evidence="2">
    <name type="scientific">Dendroctonus ponderosae</name>
    <name type="common">Mountain pine beetle</name>
    <dbReference type="NCBI Taxonomy" id="77166"/>
    <lineage>
        <taxon>Eukaryota</taxon>
        <taxon>Metazoa</taxon>
        <taxon>Ecdysozoa</taxon>
        <taxon>Arthropoda</taxon>
        <taxon>Hexapoda</taxon>
        <taxon>Insecta</taxon>
        <taxon>Pterygota</taxon>
        <taxon>Neoptera</taxon>
        <taxon>Endopterygota</taxon>
        <taxon>Coleoptera</taxon>
        <taxon>Polyphaga</taxon>
        <taxon>Cucujiformia</taxon>
        <taxon>Curculionidae</taxon>
        <taxon>Scolytinae</taxon>
        <taxon>Dendroctonus</taxon>
    </lineage>
</organism>
<reference evidence="2 4" key="1">
    <citation type="journal article" date="2013" name="Genome Biol.">
        <title>Draft genome of the mountain pine beetle, Dendroctonus ponderosae Hopkins, a major forest pest.</title>
        <authorList>
            <person name="Keeling C.I."/>
            <person name="Yuen M.M."/>
            <person name="Liao N.Y."/>
            <person name="Docking T.R."/>
            <person name="Chan S.K."/>
            <person name="Taylor G.A."/>
            <person name="Palmquist D.L."/>
            <person name="Jackman S.D."/>
            <person name="Nguyen A."/>
            <person name="Li M."/>
            <person name="Henderson H."/>
            <person name="Janes J.K."/>
            <person name="Zhao Y."/>
            <person name="Pandoh P."/>
            <person name="Moore R."/>
            <person name="Sperling F.A."/>
            <person name="Huber D.P."/>
            <person name="Birol I."/>
            <person name="Jones S.J."/>
            <person name="Bohlmann J."/>
        </authorList>
    </citation>
    <scope>NUCLEOTIDE SEQUENCE</scope>
</reference>
<dbReference type="InterPro" id="IPR038765">
    <property type="entry name" value="Papain-like_cys_pep_sf"/>
</dbReference>
<dbReference type="SUPFAM" id="SSF54001">
    <property type="entry name" value="Cysteine proteinases"/>
    <property type="match status" value="1"/>
</dbReference>
<evidence type="ECO:0000313" key="4">
    <source>
        <dbReference type="Proteomes" id="UP000030742"/>
    </source>
</evidence>
<evidence type="ECO:0000313" key="2">
    <source>
        <dbReference type="EMBL" id="ENN73024.1"/>
    </source>
</evidence>
<evidence type="ECO:0000313" key="3">
    <source>
        <dbReference type="EMBL" id="ERL88718.1"/>
    </source>
</evidence>
<name>N6SZ32_DENPD</name>
<accession>N6SZ32</accession>
<feature type="non-terminal residue" evidence="2">
    <location>
        <position position="1"/>
    </location>
</feature>
<proteinExistence type="predicted"/>
<dbReference type="Pfam" id="PF08246">
    <property type="entry name" value="Inhibitor_I29"/>
    <property type="match status" value="1"/>
</dbReference>
<dbReference type="Proteomes" id="UP000030742">
    <property type="component" value="Unassembled WGS sequence"/>
</dbReference>
<dbReference type="Gene3D" id="1.10.287.2250">
    <property type="match status" value="1"/>
</dbReference>
<dbReference type="AlphaFoldDB" id="N6SZ32"/>
<evidence type="ECO:0000259" key="1">
    <source>
        <dbReference type="SMART" id="SM00848"/>
    </source>
</evidence>
<sequence length="75" mass="8977">MPAESTTATSVDFEQEWASFKLKFAKCYQTPEEESRRFQIFQDNLRRKIERKRPLHIGAFADLTWQEYSSKYLPV</sequence>
<protein>
    <recommendedName>
        <fullName evidence="1">Cathepsin propeptide inhibitor domain-containing protein</fullName>
    </recommendedName>
</protein>
<dbReference type="InterPro" id="IPR013201">
    <property type="entry name" value="Prot_inhib_I29"/>
</dbReference>
<dbReference type="EMBL" id="KB632094">
    <property type="protein sequence ID" value="ERL88718.1"/>
    <property type="molecule type" value="Genomic_DNA"/>
</dbReference>
<gene>
    <name evidence="3" type="ORF">D910_06100</name>
    <name evidence="2" type="ORF">YQE_10359</name>
</gene>
<dbReference type="EMBL" id="KB741190">
    <property type="protein sequence ID" value="ENN73024.1"/>
    <property type="molecule type" value="Genomic_DNA"/>
</dbReference>